<evidence type="ECO:0000313" key="4">
    <source>
        <dbReference type="Proteomes" id="UP000325440"/>
    </source>
</evidence>
<feature type="transmembrane region" description="Helical" evidence="2">
    <location>
        <begin position="6"/>
        <end position="27"/>
    </location>
</feature>
<keyword evidence="2" id="KW-0812">Transmembrane</keyword>
<protein>
    <submittedName>
        <fullName evidence="3">Uncharacterized protein</fullName>
    </submittedName>
</protein>
<gene>
    <name evidence="3" type="ORF">CINCED_3A023922</name>
</gene>
<keyword evidence="2" id="KW-0472">Membrane</keyword>
<dbReference type="Proteomes" id="UP000325440">
    <property type="component" value="Unassembled WGS sequence"/>
</dbReference>
<evidence type="ECO:0000313" key="3">
    <source>
        <dbReference type="EMBL" id="VVC36901.1"/>
    </source>
</evidence>
<proteinExistence type="predicted"/>
<dbReference type="OrthoDB" id="6619163at2759"/>
<organism evidence="3 4">
    <name type="scientific">Cinara cedri</name>
    <dbReference type="NCBI Taxonomy" id="506608"/>
    <lineage>
        <taxon>Eukaryota</taxon>
        <taxon>Metazoa</taxon>
        <taxon>Ecdysozoa</taxon>
        <taxon>Arthropoda</taxon>
        <taxon>Hexapoda</taxon>
        <taxon>Insecta</taxon>
        <taxon>Pterygota</taxon>
        <taxon>Neoptera</taxon>
        <taxon>Paraneoptera</taxon>
        <taxon>Hemiptera</taxon>
        <taxon>Sternorrhyncha</taxon>
        <taxon>Aphidomorpha</taxon>
        <taxon>Aphidoidea</taxon>
        <taxon>Aphididae</taxon>
        <taxon>Lachninae</taxon>
        <taxon>Cinara</taxon>
    </lineage>
</organism>
<reference evidence="3 4" key="1">
    <citation type="submission" date="2019-08" db="EMBL/GenBank/DDBJ databases">
        <authorList>
            <person name="Alioto T."/>
            <person name="Alioto T."/>
            <person name="Gomez Garrido J."/>
        </authorList>
    </citation>
    <scope>NUCLEOTIDE SEQUENCE [LARGE SCALE GENOMIC DNA]</scope>
</reference>
<accession>A0A5E4N5S2</accession>
<keyword evidence="2" id="KW-1133">Transmembrane helix</keyword>
<feature type="region of interest" description="Disordered" evidence="1">
    <location>
        <begin position="168"/>
        <end position="191"/>
    </location>
</feature>
<name>A0A5E4N5S2_9HEMI</name>
<keyword evidence="4" id="KW-1185">Reference proteome</keyword>
<dbReference type="AlphaFoldDB" id="A0A5E4N5S2"/>
<evidence type="ECO:0000256" key="1">
    <source>
        <dbReference type="SAM" id="MobiDB-lite"/>
    </source>
</evidence>
<evidence type="ECO:0000256" key="2">
    <source>
        <dbReference type="SAM" id="Phobius"/>
    </source>
</evidence>
<sequence>MLQSTINDLFEIVLCIGLFCLVIWLMARRDKRDKEQTIEVILEDPAPITDVIYYESMTLEDKYKKINSQLDTIGKLIPVDQELIDLQTNLADVVRLKQKVDDVYRFEMAQFENAIAWLETPSVTRGRYKPLNRGDDDNDGSDESFDMKHLMRAIRLAAKRAIDDHVPGGDKNFTDSTVSGYDDDNESSDGEPVLERVDRKAVDMFKMPDVGLNNLLEIRRAFERILPIIKHWTQKALDDVSETIKIWYVAFMIARRSTFNREKLTVARDVASEMVSRVVAFQAEINIKEDLTTMALELFPDKSRTVKKKGFLTQLLELLKRAVNVVRPK</sequence>
<dbReference type="EMBL" id="CABPRJ010001438">
    <property type="protein sequence ID" value="VVC36901.1"/>
    <property type="molecule type" value="Genomic_DNA"/>
</dbReference>